<evidence type="ECO:0000256" key="3">
    <source>
        <dbReference type="ARBA" id="ARBA00022989"/>
    </source>
</evidence>
<sequence length="204" mass="22693">MNMSPWITMWTQPRATMRELLDGPRQAGMVALLAIFAGIHDAYNNASTRNMGENLNGWTWLPILIGGAIGGYFMLYFAGWLLTMVGRWNGGHGTQEDVRRAWAWSTIPAVWTIPLMFVEIALYGDSMFTKNPQLIYDNLFTLILTILITIVQLVVAIWGIVVWLKCLGEAHRFSAGKALATTIYSGLLIAGVVLVFVLLIALVF</sequence>
<keyword evidence="3 5" id="KW-1133">Transmembrane helix</keyword>
<evidence type="ECO:0000259" key="6">
    <source>
        <dbReference type="Pfam" id="PF04893"/>
    </source>
</evidence>
<proteinExistence type="predicted"/>
<evidence type="ECO:0000256" key="4">
    <source>
        <dbReference type="ARBA" id="ARBA00023136"/>
    </source>
</evidence>
<dbReference type="Pfam" id="PF04893">
    <property type="entry name" value="Yip1"/>
    <property type="match status" value="1"/>
</dbReference>
<organism evidence="7 8">
    <name type="scientific">Tumebacillus amylolyticus</name>
    <dbReference type="NCBI Taxonomy" id="2801339"/>
    <lineage>
        <taxon>Bacteria</taxon>
        <taxon>Bacillati</taxon>
        <taxon>Bacillota</taxon>
        <taxon>Bacilli</taxon>
        <taxon>Bacillales</taxon>
        <taxon>Alicyclobacillaceae</taxon>
        <taxon>Tumebacillus</taxon>
    </lineage>
</organism>
<evidence type="ECO:0000256" key="2">
    <source>
        <dbReference type="ARBA" id="ARBA00022692"/>
    </source>
</evidence>
<feature type="transmembrane region" description="Helical" evidence="5">
    <location>
        <begin position="102"/>
        <end position="122"/>
    </location>
</feature>
<evidence type="ECO:0000256" key="5">
    <source>
        <dbReference type="SAM" id="Phobius"/>
    </source>
</evidence>
<evidence type="ECO:0000313" key="8">
    <source>
        <dbReference type="Proteomes" id="UP000602284"/>
    </source>
</evidence>
<comment type="subcellular location">
    <subcellularLocation>
        <location evidence="1">Membrane</location>
        <topology evidence="1">Multi-pass membrane protein</topology>
    </subcellularLocation>
</comment>
<accession>A0ABS1JAY3</accession>
<feature type="transmembrane region" description="Helical" evidence="5">
    <location>
        <begin position="178"/>
        <end position="203"/>
    </location>
</feature>
<name>A0ABS1JAY3_9BACL</name>
<feature type="transmembrane region" description="Helical" evidence="5">
    <location>
        <begin position="58"/>
        <end position="82"/>
    </location>
</feature>
<keyword evidence="2 5" id="KW-0812">Transmembrane</keyword>
<keyword evidence="4 5" id="KW-0472">Membrane</keyword>
<dbReference type="InterPro" id="IPR006977">
    <property type="entry name" value="Yip1_dom"/>
</dbReference>
<reference evidence="7 8" key="1">
    <citation type="submission" date="2021-01" db="EMBL/GenBank/DDBJ databases">
        <title>Tumebacillus sp. strain ITR2 16S ribosomal RNA gene Genome sequencing and assembly.</title>
        <authorList>
            <person name="Kang M."/>
        </authorList>
    </citation>
    <scope>NUCLEOTIDE SEQUENCE [LARGE SCALE GENOMIC DNA]</scope>
    <source>
        <strain evidence="7 8">ITR2</strain>
    </source>
</reference>
<protein>
    <submittedName>
        <fullName evidence="7">YIP1 family protein</fullName>
    </submittedName>
</protein>
<feature type="domain" description="Yip1" evidence="6">
    <location>
        <begin position="8"/>
        <end position="196"/>
    </location>
</feature>
<evidence type="ECO:0000256" key="1">
    <source>
        <dbReference type="ARBA" id="ARBA00004141"/>
    </source>
</evidence>
<dbReference type="RefSeq" id="WP_201635418.1">
    <property type="nucleotide sequence ID" value="NZ_JAEQNB010000003.1"/>
</dbReference>
<keyword evidence="8" id="KW-1185">Reference proteome</keyword>
<feature type="transmembrane region" description="Helical" evidence="5">
    <location>
        <begin position="142"/>
        <end position="166"/>
    </location>
</feature>
<comment type="caution">
    <text evidence="7">The sequence shown here is derived from an EMBL/GenBank/DDBJ whole genome shotgun (WGS) entry which is preliminary data.</text>
</comment>
<gene>
    <name evidence="7" type="ORF">JJB07_12305</name>
</gene>
<dbReference type="Proteomes" id="UP000602284">
    <property type="component" value="Unassembled WGS sequence"/>
</dbReference>
<evidence type="ECO:0000313" key="7">
    <source>
        <dbReference type="EMBL" id="MBL0387436.1"/>
    </source>
</evidence>
<dbReference type="EMBL" id="JAEQNB010000003">
    <property type="protein sequence ID" value="MBL0387436.1"/>
    <property type="molecule type" value="Genomic_DNA"/>
</dbReference>